<evidence type="ECO:0000256" key="1">
    <source>
        <dbReference type="ARBA" id="ARBA00023015"/>
    </source>
</evidence>
<dbReference type="Proteomes" id="UP000263094">
    <property type="component" value="Unassembled WGS sequence"/>
</dbReference>
<dbReference type="InterPro" id="IPR029016">
    <property type="entry name" value="GAF-like_dom_sf"/>
</dbReference>
<dbReference type="PROSITE" id="PS51078">
    <property type="entry name" value="ICLR_ED"/>
    <property type="match status" value="1"/>
</dbReference>
<evidence type="ECO:0000256" key="2">
    <source>
        <dbReference type="ARBA" id="ARBA00023125"/>
    </source>
</evidence>
<comment type="caution">
    <text evidence="6">The sequence shown here is derived from an EMBL/GenBank/DDBJ whole genome shotgun (WGS) entry which is preliminary data.</text>
</comment>
<keyword evidence="1" id="KW-0805">Transcription regulation</keyword>
<dbReference type="AlphaFoldDB" id="A0A372MAU8"/>
<feature type="domain" description="IclR-ED" evidence="5">
    <location>
        <begin position="78"/>
        <end position="261"/>
    </location>
</feature>
<dbReference type="InterPro" id="IPR036388">
    <property type="entry name" value="WH-like_DNA-bd_sf"/>
</dbReference>
<dbReference type="Pfam" id="PF09339">
    <property type="entry name" value="HTH_IclR"/>
    <property type="match status" value="1"/>
</dbReference>
<dbReference type="GO" id="GO:0003677">
    <property type="term" value="F:DNA binding"/>
    <property type="evidence" value="ECO:0007669"/>
    <property type="project" value="UniProtKB-KW"/>
</dbReference>
<dbReference type="PROSITE" id="PS51077">
    <property type="entry name" value="HTH_ICLR"/>
    <property type="match status" value="1"/>
</dbReference>
<dbReference type="SUPFAM" id="SSF55781">
    <property type="entry name" value="GAF domain-like"/>
    <property type="match status" value="1"/>
</dbReference>
<dbReference type="SUPFAM" id="SSF46785">
    <property type="entry name" value="Winged helix' DNA-binding domain"/>
    <property type="match status" value="1"/>
</dbReference>
<dbReference type="InterPro" id="IPR036390">
    <property type="entry name" value="WH_DNA-bd_sf"/>
</dbReference>
<name>A0A372MAU8_9ACTN</name>
<dbReference type="InterPro" id="IPR050707">
    <property type="entry name" value="HTH_MetabolicPath_Reg"/>
</dbReference>
<dbReference type="GO" id="GO:0045892">
    <property type="term" value="P:negative regulation of DNA-templated transcription"/>
    <property type="evidence" value="ECO:0007669"/>
    <property type="project" value="TreeGrafter"/>
</dbReference>
<accession>A0A372MAU8</accession>
<dbReference type="OrthoDB" id="8479143at2"/>
<dbReference type="EMBL" id="QUAK01000020">
    <property type="protein sequence ID" value="RFU87999.1"/>
    <property type="molecule type" value="Genomic_DNA"/>
</dbReference>
<feature type="domain" description="HTH iclR-type" evidence="4">
    <location>
        <begin position="16"/>
        <end position="77"/>
    </location>
</feature>
<evidence type="ECO:0000313" key="7">
    <source>
        <dbReference type="Proteomes" id="UP000263094"/>
    </source>
</evidence>
<evidence type="ECO:0000259" key="4">
    <source>
        <dbReference type="PROSITE" id="PS51077"/>
    </source>
</evidence>
<protein>
    <submittedName>
        <fullName evidence="6">IclR family transcriptional regulator</fullName>
    </submittedName>
</protein>
<dbReference type="Gene3D" id="1.10.10.10">
    <property type="entry name" value="Winged helix-like DNA-binding domain superfamily/Winged helix DNA-binding domain"/>
    <property type="match status" value="1"/>
</dbReference>
<evidence type="ECO:0000259" key="5">
    <source>
        <dbReference type="PROSITE" id="PS51078"/>
    </source>
</evidence>
<keyword evidence="7" id="KW-1185">Reference proteome</keyword>
<sequence length="269" mass="27449">MTKAVNTRTGLEIGAKGPVDKALELLDALVQPDGPHRLADLAAHTGLPKPTVHRLLGTLAANGFATALAGGRYRAGPRLLGLAATALADSPELRLARPVLADLRLRTGQLAHYSVRDGDTAVHLAQSEPADTYRIPLRAGGVVPLHSSAVGLAMLSALPPEEVTAALDSTPLPAVTPHTITDPEAVRAALDDVRIQGFAVDDEYTEPDVRAVAAPVLGADGLPVGAIGIIGPTFTLDDAGVALYGPMVRAAAGLISPSNGGSSPIGLVQ</sequence>
<dbReference type="SMART" id="SM00346">
    <property type="entry name" value="HTH_ICLR"/>
    <property type="match status" value="1"/>
</dbReference>
<organism evidence="6 7">
    <name type="scientific">Streptomyces triticagri</name>
    <dbReference type="NCBI Taxonomy" id="2293568"/>
    <lineage>
        <taxon>Bacteria</taxon>
        <taxon>Bacillati</taxon>
        <taxon>Actinomycetota</taxon>
        <taxon>Actinomycetes</taxon>
        <taxon>Kitasatosporales</taxon>
        <taxon>Streptomycetaceae</taxon>
        <taxon>Streptomyces</taxon>
    </lineage>
</organism>
<evidence type="ECO:0000313" key="6">
    <source>
        <dbReference type="EMBL" id="RFU87999.1"/>
    </source>
</evidence>
<dbReference type="PANTHER" id="PTHR30136:SF24">
    <property type="entry name" value="HTH-TYPE TRANSCRIPTIONAL REPRESSOR ALLR"/>
    <property type="match status" value="1"/>
</dbReference>
<keyword evidence="3" id="KW-0804">Transcription</keyword>
<evidence type="ECO:0000256" key="3">
    <source>
        <dbReference type="ARBA" id="ARBA00023163"/>
    </source>
</evidence>
<reference evidence="6 7" key="1">
    <citation type="submission" date="2018-08" db="EMBL/GenBank/DDBJ databases">
        <title>Isolation, diversity and antifungal activity of Actinobacteria from wheat.</title>
        <authorList>
            <person name="Han C."/>
        </authorList>
    </citation>
    <scope>NUCLEOTIDE SEQUENCE [LARGE SCALE GENOMIC DNA]</scope>
    <source>
        <strain evidence="6 7">NEAU-YY421</strain>
    </source>
</reference>
<keyword evidence="2" id="KW-0238">DNA-binding</keyword>
<gene>
    <name evidence="6" type="ORF">DY218_03970</name>
</gene>
<dbReference type="RefSeq" id="WP_128554486.1">
    <property type="nucleotide sequence ID" value="NZ_QUAK01000020.1"/>
</dbReference>
<dbReference type="PANTHER" id="PTHR30136">
    <property type="entry name" value="HELIX-TURN-HELIX TRANSCRIPTIONAL REGULATOR, ICLR FAMILY"/>
    <property type="match status" value="1"/>
</dbReference>
<proteinExistence type="predicted"/>
<dbReference type="Gene3D" id="3.30.450.40">
    <property type="match status" value="1"/>
</dbReference>
<dbReference type="GO" id="GO:0003700">
    <property type="term" value="F:DNA-binding transcription factor activity"/>
    <property type="evidence" value="ECO:0007669"/>
    <property type="project" value="TreeGrafter"/>
</dbReference>
<dbReference type="InterPro" id="IPR005471">
    <property type="entry name" value="Tscrpt_reg_IclR_N"/>
</dbReference>
<dbReference type="Pfam" id="PF01614">
    <property type="entry name" value="IclR_C"/>
    <property type="match status" value="1"/>
</dbReference>
<dbReference type="InterPro" id="IPR014757">
    <property type="entry name" value="Tscrpt_reg_IclR_C"/>
</dbReference>